<reference evidence="2 3" key="1">
    <citation type="journal article" date="2013" name="Mar. Genomics">
        <title>Expression of sulfatases in Rhodopirellula baltica and the diversity of sulfatases in the genus Rhodopirellula.</title>
        <authorList>
            <person name="Wegner C.E."/>
            <person name="Richter-Heitmann T."/>
            <person name="Klindworth A."/>
            <person name="Klockow C."/>
            <person name="Richter M."/>
            <person name="Achstetter T."/>
            <person name="Glockner F.O."/>
            <person name="Harder J."/>
        </authorList>
    </citation>
    <scope>NUCLEOTIDE SEQUENCE [LARGE SCALE GENOMIC DNA]</scope>
    <source>
        <strain evidence="2 3">SM41</strain>
    </source>
</reference>
<evidence type="ECO:0000313" key="2">
    <source>
        <dbReference type="EMBL" id="EMI53279.1"/>
    </source>
</evidence>
<evidence type="ECO:0000313" key="3">
    <source>
        <dbReference type="Proteomes" id="UP000011885"/>
    </source>
</evidence>
<dbReference type="Proteomes" id="UP000011885">
    <property type="component" value="Unassembled WGS sequence"/>
</dbReference>
<feature type="signal peptide" evidence="1">
    <location>
        <begin position="1"/>
        <end position="21"/>
    </location>
</feature>
<dbReference type="OrthoDB" id="278607at2"/>
<dbReference type="PATRIC" id="fig|1263870.3.peg.5561"/>
<sequence length="168" mass="17448">MKSVYGVLIAGMLVFVVGCGASPSADRTDEPTSQYLVDAEPSGAVSVGDANASGEDGQPITLVGLIGGSTEPFVDGLAAFTIVDESVPYCADEEGCPTPWDYCCTQDQVKDNIATVKIVDESGGPLAEDARELLSVKELSKVVVSGTAQKDEQGNLTVVADQVFVKKD</sequence>
<dbReference type="PROSITE" id="PS51257">
    <property type="entry name" value="PROKAR_LIPOPROTEIN"/>
    <property type="match status" value="1"/>
</dbReference>
<organism evidence="2 3">
    <name type="scientific">Rhodopirellula sallentina SM41</name>
    <dbReference type="NCBI Taxonomy" id="1263870"/>
    <lineage>
        <taxon>Bacteria</taxon>
        <taxon>Pseudomonadati</taxon>
        <taxon>Planctomycetota</taxon>
        <taxon>Planctomycetia</taxon>
        <taxon>Pirellulales</taxon>
        <taxon>Pirellulaceae</taxon>
        <taxon>Rhodopirellula</taxon>
    </lineage>
</organism>
<gene>
    <name evidence="2" type="ORF">RSSM_05252</name>
</gene>
<dbReference type="AlphaFoldDB" id="M5TW71"/>
<evidence type="ECO:0000256" key="1">
    <source>
        <dbReference type="SAM" id="SignalP"/>
    </source>
</evidence>
<accession>M5TW71</accession>
<keyword evidence="1" id="KW-0732">Signal</keyword>
<comment type="caution">
    <text evidence="2">The sequence shown here is derived from an EMBL/GenBank/DDBJ whole genome shotgun (WGS) entry which is preliminary data.</text>
</comment>
<name>M5TW71_9BACT</name>
<feature type="chain" id="PRO_5004072608" evidence="1">
    <location>
        <begin position="22"/>
        <end position="168"/>
    </location>
</feature>
<dbReference type="EMBL" id="ANOH01000364">
    <property type="protein sequence ID" value="EMI53279.1"/>
    <property type="molecule type" value="Genomic_DNA"/>
</dbReference>
<protein>
    <submittedName>
        <fullName evidence="2">Signal peptide-domain containing protein</fullName>
    </submittedName>
</protein>
<proteinExistence type="predicted"/>
<dbReference type="RefSeq" id="WP_008685547.1">
    <property type="nucleotide sequence ID" value="NZ_ANOH01000364.1"/>
</dbReference>
<keyword evidence="3" id="KW-1185">Reference proteome</keyword>